<dbReference type="Pfam" id="PF07883">
    <property type="entry name" value="Cupin_2"/>
    <property type="match status" value="1"/>
</dbReference>
<organism evidence="3 4">
    <name type="scientific">Lientehia hominis</name>
    <dbReference type="NCBI Taxonomy" id="2897778"/>
    <lineage>
        <taxon>Bacteria</taxon>
        <taxon>Bacillati</taxon>
        <taxon>Bacillota</taxon>
        <taxon>Clostridia</taxon>
        <taxon>Lachnospirales</taxon>
        <taxon>Lachnospiraceae</taxon>
        <taxon>Lientehia</taxon>
    </lineage>
</organism>
<accession>A0AAP2W811</accession>
<dbReference type="Proteomes" id="UP001299265">
    <property type="component" value="Unassembled WGS sequence"/>
</dbReference>
<comment type="caution">
    <text evidence="3">The sequence shown here is derived from an EMBL/GenBank/DDBJ whole genome shotgun (WGS) entry which is preliminary data.</text>
</comment>
<protein>
    <submittedName>
        <fullName evidence="3">Cupin domain-containing protein</fullName>
    </submittedName>
</protein>
<dbReference type="SUPFAM" id="SSF51182">
    <property type="entry name" value="RmlC-like cupins"/>
    <property type="match status" value="1"/>
</dbReference>
<dbReference type="PANTHER" id="PTHR35848">
    <property type="entry name" value="OXALATE-BINDING PROTEIN"/>
    <property type="match status" value="1"/>
</dbReference>
<evidence type="ECO:0000313" key="4">
    <source>
        <dbReference type="Proteomes" id="UP001299265"/>
    </source>
</evidence>
<dbReference type="InterPro" id="IPR011051">
    <property type="entry name" value="RmlC_Cupin_sf"/>
</dbReference>
<gene>
    <name evidence="3" type="ORF">LQE92_10070</name>
</gene>
<dbReference type="Gene3D" id="2.60.120.10">
    <property type="entry name" value="Jelly Rolls"/>
    <property type="match status" value="1"/>
</dbReference>
<name>A0AAP2W811_9FIRM</name>
<feature type="domain" description="Cupin type-2" evidence="2">
    <location>
        <begin position="43"/>
        <end position="111"/>
    </location>
</feature>
<dbReference type="AlphaFoldDB" id="A0AAP2W811"/>
<proteinExistence type="predicted"/>
<evidence type="ECO:0000313" key="3">
    <source>
        <dbReference type="EMBL" id="MCD2492973.1"/>
    </source>
</evidence>
<evidence type="ECO:0000259" key="2">
    <source>
        <dbReference type="Pfam" id="PF07883"/>
    </source>
</evidence>
<dbReference type="InterPro" id="IPR051610">
    <property type="entry name" value="GPI/OXD"/>
</dbReference>
<dbReference type="EMBL" id="JAJNOR010000005">
    <property type="protein sequence ID" value="MCD2492973.1"/>
    <property type="molecule type" value="Genomic_DNA"/>
</dbReference>
<dbReference type="InterPro" id="IPR014710">
    <property type="entry name" value="RmlC-like_jellyroll"/>
</dbReference>
<dbReference type="RefSeq" id="WP_231062839.1">
    <property type="nucleotide sequence ID" value="NZ_JAJNOR010000005.1"/>
</dbReference>
<sequence>MIRRSLERTAEERFQMLGGKGTARLYPLFTKGEYLGHARLMSVVELQPGCSVGEHRHDDEEEFVYILSGTAVYYDNGEKQELKPGDAAITISGQTHRIDNEGIEPLTYLAMVLTYGET</sequence>
<evidence type="ECO:0000256" key="1">
    <source>
        <dbReference type="ARBA" id="ARBA00022723"/>
    </source>
</evidence>
<dbReference type="PANTHER" id="PTHR35848:SF6">
    <property type="entry name" value="CUPIN TYPE-2 DOMAIN-CONTAINING PROTEIN"/>
    <property type="match status" value="1"/>
</dbReference>
<dbReference type="GO" id="GO:0046872">
    <property type="term" value="F:metal ion binding"/>
    <property type="evidence" value="ECO:0007669"/>
    <property type="project" value="UniProtKB-KW"/>
</dbReference>
<dbReference type="CDD" id="cd02221">
    <property type="entry name" value="cupin_TM1287-like"/>
    <property type="match status" value="1"/>
</dbReference>
<keyword evidence="4" id="KW-1185">Reference proteome</keyword>
<reference evidence="3 4" key="1">
    <citation type="submission" date="2021-11" db="EMBL/GenBank/DDBJ databases">
        <title>Lacrimispora sp. nov. NSJ-141 isolated from human feces.</title>
        <authorList>
            <person name="Abdugheni R."/>
        </authorList>
    </citation>
    <scope>NUCLEOTIDE SEQUENCE [LARGE SCALE GENOMIC DNA]</scope>
    <source>
        <strain evidence="3 4">NSJ-141</strain>
    </source>
</reference>
<keyword evidence="1" id="KW-0479">Metal-binding</keyword>
<dbReference type="InterPro" id="IPR013096">
    <property type="entry name" value="Cupin_2"/>
</dbReference>